<protein>
    <recommendedName>
        <fullName evidence="2">F-box domain-containing protein</fullName>
    </recommendedName>
</protein>
<evidence type="ECO:0000313" key="4">
    <source>
        <dbReference type="Proteomes" id="UP001383192"/>
    </source>
</evidence>
<gene>
    <name evidence="3" type="ORF">VNI00_007777</name>
</gene>
<dbReference type="SMART" id="SM00256">
    <property type="entry name" value="FBOX"/>
    <property type="match status" value="1"/>
</dbReference>
<dbReference type="InterPro" id="IPR001810">
    <property type="entry name" value="F-box_dom"/>
</dbReference>
<dbReference type="Pfam" id="PF00646">
    <property type="entry name" value="F-box"/>
    <property type="match status" value="1"/>
</dbReference>
<dbReference type="CDD" id="cd09917">
    <property type="entry name" value="F-box_SF"/>
    <property type="match status" value="1"/>
</dbReference>
<keyword evidence="4" id="KW-1185">Reference proteome</keyword>
<dbReference type="InterPro" id="IPR036047">
    <property type="entry name" value="F-box-like_dom_sf"/>
</dbReference>
<dbReference type="Proteomes" id="UP001383192">
    <property type="component" value="Unassembled WGS sequence"/>
</dbReference>
<evidence type="ECO:0000313" key="3">
    <source>
        <dbReference type="EMBL" id="KAK7044062.1"/>
    </source>
</evidence>
<dbReference type="PROSITE" id="PS50181">
    <property type="entry name" value="FBOX"/>
    <property type="match status" value="1"/>
</dbReference>
<dbReference type="SUPFAM" id="SSF81383">
    <property type="entry name" value="F-box domain"/>
    <property type="match status" value="1"/>
</dbReference>
<name>A0AAW0CV98_9AGAR</name>
<organism evidence="3 4">
    <name type="scientific">Paramarasmius palmivorus</name>
    <dbReference type="NCBI Taxonomy" id="297713"/>
    <lineage>
        <taxon>Eukaryota</taxon>
        <taxon>Fungi</taxon>
        <taxon>Dikarya</taxon>
        <taxon>Basidiomycota</taxon>
        <taxon>Agaricomycotina</taxon>
        <taxon>Agaricomycetes</taxon>
        <taxon>Agaricomycetidae</taxon>
        <taxon>Agaricales</taxon>
        <taxon>Marasmiineae</taxon>
        <taxon>Marasmiaceae</taxon>
        <taxon>Paramarasmius</taxon>
    </lineage>
</organism>
<feature type="compositionally biased region" description="Basic residues" evidence="1">
    <location>
        <begin position="59"/>
        <end position="73"/>
    </location>
</feature>
<dbReference type="EMBL" id="JAYKXP010000026">
    <property type="protein sequence ID" value="KAK7044062.1"/>
    <property type="molecule type" value="Genomic_DNA"/>
</dbReference>
<comment type="caution">
    <text evidence="3">The sequence shown here is derived from an EMBL/GenBank/DDBJ whole genome shotgun (WGS) entry which is preliminary data.</text>
</comment>
<reference evidence="3 4" key="1">
    <citation type="submission" date="2024-01" db="EMBL/GenBank/DDBJ databases">
        <title>A draft genome for a cacao thread blight-causing isolate of Paramarasmius palmivorus.</title>
        <authorList>
            <person name="Baruah I.K."/>
            <person name="Bukari Y."/>
            <person name="Amoako-Attah I."/>
            <person name="Meinhardt L.W."/>
            <person name="Bailey B.A."/>
            <person name="Cohen S.P."/>
        </authorList>
    </citation>
    <scope>NUCLEOTIDE SEQUENCE [LARGE SCALE GENOMIC DNA]</scope>
    <source>
        <strain evidence="3 4">GH-12</strain>
    </source>
</reference>
<proteinExistence type="predicted"/>
<sequence length="619" mass="72006">MDCKRSTRLLRSAAQAKLDMTYQDEPYSEDEAEMSGPRKRTRKEEDSDYEEPSMGPVRAVKRSRTTKNRKNGKGSRNAGKLSQSIARLPMDMWLEVFGHLPIETLCTLLQVSKIFQDTLRSPENLAVWRKARLLRGAPEPPEHLNEVDWALLLFGPRFCEVCRRTRVHKVNFALMRRICKACTRETTMTTTEILSEYEGIRGSIYDILMSCSRLMQPTYLSNNTDIPLFNRSEVELVLGQCYYVGEPYIESRKEELMYLQAHAELCENWQKEMKLARSEEIQATRMSRLDAVKRRLTDMGYSEEDLELVYFERTATQSTPLTDRIWNNIKPKVVAAVNRFRILRMFKRLPIDYTIEDHSGSVLERRREMIETVFLQYRKSLRPAQWRELPNICAIALLPSFERLLGAPNDAHIAATDLEQVMNSEQLQKEMDRFVKEHRDQIIGTRSEDAMGYIRCKICWSTYNDFSSVVRHIHSEECSCLDENTSDASNYEYGDYAPILDFLRGSDSQTDPSKSHTNVLDNTESFYKCTSCYKWGTWRECIAHYDSDTKFHWGIAQRDLPYFVSIGIPPIPDDRTTWSCNHCTIHAEGPATRAEVIKHLREAHDVHEPSVPEDFFFIH</sequence>
<feature type="region of interest" description="Disordered" evidence="1">
    <location>
        <begin position="14"/>
        <end position="81"/>
    </location>
</feature>
<evidence type="ECO:0000259" key="2">
    <source>
        <dbReference type="PROSITE" id="PS50181"/>
    </source>
</evidence>
<feature type="domain" description="F-box" evidence="2">
    <location>
        <begin position="82"/>
        <end position="131"/>
    </location>
</feature>
<evidence type="ECO:0000256" key="1">
    <source>
        <dbReference type="SAM" id="MobiDB-lite"/>
    </source>
</evidence>
<accession>A0AAW0CV98</accession>
<dbReference type="AlphaFoldDB" id="A0AAW0CV98"/>